<accession>A0ABQ8XA57</accession>
<evidence type="ECO:0000256" key="4">
    <source>
        <dbReference type="ARBA" id="ARBA00023204"/>
    </source>
</evidence>
<proteinExistence type="inferred from homology"/>
<evidence type="ECO:0000313" key="7">
    <source>
        <dbReference type="Proteomes" id="UP001150062"/>
    </source>
</evidence>
<dbReference type="Proteomes" id="UP001150062">
    <property type="component" value="Unassembled WGS sequence"/>
</dbReference>
<dbReference type="PANTHER" id="PTHR10870">
    <property type="entry name" value="CELL CYCLE CHECKPOINT PROTEIN RAD1"/>
    <property type="match status" value="1"/>
</dbReference>
<dbReference type="InterPro" id="IPR046938">
    <property type="entry name" value="DNA_clamp_sf"/>
</dbReference>
<dbReference type="InterPro" id="IPR003021">
    <property type="entry name" value="Rad1_Rec1_Rad17"/>
</dbReference>
<keyword evidence="4" id="KW-0234">DNA repair</keyword>
<keyword evidence="5" id="KW-0539">Nucleus</keyword>
<dbReference type="EMBL" id="JAOAOG010000325">
    <property type="protein sequence ID" value="KAJ6228964.1"/>
    <property type="molecule type" value="Genomic_DNA"/>
</dbReference>
<protein>
    <submittedName>
        <fullName evidence="6">Cell cycle checkpoint protein rad1</fullName>
    </submittedName>
</protein>
<organism evidence="6 7">
    <name type="scientific">Anaeramoeba flamelloides</name>
    <dbReference type="NCBI Taxonomy" id="1746091"/>
    <lineage>
        <taxon>Eukaryota</taxon>
        <taxon>Metamonada</taxon>
        <taxon>Anaeramoebidae</taxon>
        <taxon>Anaeramoeba</taxon>
    </lineage>
</organism>
<reference evidence="6" key="1">
    <citation type="submission" date="2022-08" db="EMBL/GenBank/DDBJ databases">
        <title>Novel sulfate-reducing endosymbionts in the free-living metamonad Anaeramoeba.</title>
        <authorList>
            <person name="Jerlstrom-Hultqvist J."/>
            <person name="Cepicka I."/>
            <person name="Gallot-Lavallee L."/>
            <person name="Salas-Leiva D."/>
            <person name="Curtis B.A."/>
            <person name="Zahonova K."/>
            <person name="Pipaliya S."/>
            <person name="Dacks J."/>
            <person name="Roger A.J."/>
        </authorList>
    </citation>
    <scope>NUCLEOTIDE SEQUENCE</scope>
    <source>
        <strain evidence="6">Schooner1</strain>
    </source>
</reference>
<dbReference type="InterPro" id="IPR003011">
    <property type="entry name" value="Cell_cycle_checkpoint_Rad1"/>
</dbReference>
<dbReference type="Pfam" id="PF02144">
    <property type="entry name" value="Rad1"/>
    <property type="match status" value="1"/>
</dbReference>
<dbReference type="PRINTS" id="PR01246">
    <property type="entry name" value="RAD1REPAIR"/>
</dbReference>
<comment type="similarity">
    <text evidence="2">Belongs to the rad1 family.</text>
</comment>
<comment type="caution">
    <text evidence="6">The sequence shown here is derived from an EMBL/GenBank/DDBJ whole genome shotgun (WGS) entry which is preliminary data.</text>
</comment>
<evidence type="ECO:0000256" key="2">
    <source>
        <dbReference type="ARBA" id="ARBA00010991"/>
    </source>
</evidence>
<dbReference type="Gene3D" id="3.70.10.10">
    <property type="match status" value="1"/>
</dbReference>
<keyword evidence="7" id="KW-1185">Reference proteome</keyword>
<gene>
    <name evidence="6" type="ORF">M0813_08463</name>
</gene>
<dbReference type="PRINTS" id="PR01245">
    <property type="entry name" value="RAD1REC1"/>
</dbReference>
<dbReference type="SUPFAM" id="SSF55979">
    <property type="entry name" value="DNA clamp"/>
    <property type="match status" value="1"/>
</dbReference>
<sequence>MFESEHDLYENDNETNEEYQPILLCKLVEISILNNNLIPLLLTKDQTAKIIISSSGLLFTVMGGNKSIQAQSFIDSSLFQAFTFKPILNNKQKLKENENESENGNGNLNQNLEKEKVYEMENNNTKNTKHILGNLKNNSNNHEENADLIILRVNLSVFLECLNVFETKKGAFVSQISTVVQLVFPSPNGSLEIDLENSGLVASSEINVLACDFQGSMFDLGEELYFDSSTVKNTLVMDSLGLRLLLSELDWDSEKIIIAFVKQPSMLVFQTFSPIGKFQLECPTSSEAVNSFLSHITQKFDYLSRSLSYVAKSLQYSTKVSLRMNELGTLSLQLMIENSTINYSFIEFLILPVTEEEFEENFEIEED</sequence>
<evidence type="ECO:0000256" key="5">
    <source>
        <dbReference type="ARBA" id="ARBA00023242"/>
    </source>
</evidence>
<name>A0ABQ8XA57_9EUKA</name>
<dbReference type="PANTHER" id="PTHR10870:SF0">
    <property type="entry name" value="CELL CYCLE CHECKPOINT PROTEIN RAD1"/>
    <property type="match status" value="1"/>
</dbReference>
<evidence type="ECO:0000256" key="1">
    <source>
        <dbReference type="ARBA" id="ARBA00004123"/>
    </source>
</evidence>
<evidence type="ECO:0000256" key="3">
    <source>
        <dbReference type="ARBA" id="ARBA00022763"/>
    </source>
</evidence>
<keyword evidence="3" id="KW-0227">DNA damage</keyword>
<evidence type="ECO:0000313" key="6">
    <source>
        <dbReference type="EMBL" id="KAJ6228964.1"/>
    </source>
</evidence>
<comment type="subcellular location">
    <subcellularLocation>
        <location evidence="1">Nucleus</location>
    </subcellularLocation>
</comment>